<evidence type="ECO:0000313" key="16">
    <source>
        <dbReference type="Proteomes" id="UP001526430"/>
    </source>
</evidence>
<gene>
    <name evidence="15" type="ORF">OF850_00130</name>
</gene>
<name>A0ABT3NR01_9PROT</name>
<keyword evidence="4 10" id="KW-1134">Transmembrane beta strand</keyword>
<dbReference type="Pfam" id="PF07715">
    <property type="entry name" value="Plug"/>
    <property type="match status" value="1"/>
</dbReference>
<dbReference type="RefSeq" id="WP_301587637.1">
    <property type="nucleotide sequence ID" value="NZ_JAPFQI010000001.1"/>
</dbReference>
<evidence type="ECO:0000256" key="1">
    <source>
        <dbReference type="ARBA" id="ARBA00004571"/>
    </source>
</evidence>
<reference evidence="15 16" key="1">
    <citation type="submission" date="2022-10" db="EMBL/GenBank/DDBJ databases">
        <title>Roseococcus glaciei nov., sp. nov., isolated from glacier.</title>
        <authorList>
            <person name="Liu Q."/>
            <person name="Xin Y.-H."/>
        </authorList>
    </citation>
    <scope>NUCLEOTIDE SEQUENCE [LARGE SCALE GENOMIC DNA]</scope>
    <source>
        <strain evidence="15 16">MDT2-1-1</strain>
    </source>
</reference>
<keyword evidence="8 15" id="KW-0675">Receptor</keyword>
<evidence type="ECO:0000313" key="15">
    <source>
        <dbReference type="EMBL" id="MCW8084024.1"/>
    </source>
</evidence>
<dbReference type="InterPro" id="IPR037066">
    <property type="entry name" value="Plug_dom_sf"/>
</dbReference>
<keyword evidence="12" id="KW-0732">Signal</keyword>
<keyword evidence="5 10" id="KW-0812">Transmembrane</keyword>
<comment type="subcellular location">
    <subcellularLocation>
        <location evidence="1 10">Cell outer membrane</location>
        <topology evidence="1 10">Multi-pass membrane protein</topology>
    </subcellularLocation>
</comment>
<dbReference type="SUPFAM" id="SSF56935">
    <property type="entry name" value="Porins"/>
    <property type="match status" value="1"/>
</dbReference>
<dbReference type="InterPro" id="IPR039426">
    <property type="entry name" value="TonB-dep_rcpt-like"/>
</dbReference>
<feature type="signal peptide" evidence="12">
    <location>
        <begin position="1"/>
        <end position="20"/>
    </location>
</feature>
<dbReference type="Gene3D" id="2.170.130.10">
    <property type="entry name" value="TonB-dependent receptor, plug domain"/>
    <property type="match status" value="1"/>
</dbReference>
<dbReference type="EMBL" id="JAPFQI010000001">
    <property type="protein sequence ID" value="MCW8084024.1"/>
    <property type="molecule type" value="Genomic_DNA"/>
</dbReference>
<evidence type="ECO:0000259" key="14">
    <source>
        <dbReference type="Pfam" id="PF07715"/>
    </source>
</evidence>
<organism evidence="15 16">
    <name type="scientific">Sabulicella glaciei</name>
    <dbReference type="NCBI Taxonomy" id="2984948"/>
    <lineage>
        <taxon>Bacteria</taxon>
        <taxon>Pseudomonadati</taxon>
        <taxon>Pseudomonadota</taxon>
        <taxon>Alphaproteobacteria</taxon>
        <taxon>Acetobacterales</taxon>
        <taxon>Acetobacteraceae</taxon>
        <taxon>Sabulicella</taxon>
    </lineage>
</organism>
<keyword evidence="9 10" id="KW-0998">Cell outer membrane</keyword>
<evidence type="ECO:0000256" key="9">
    <source>
        <dbReference type="ARBA" id="ARBA00023237"/>
    </source>
</evidence>
<evidence type="ECO:0000259" key="13">
    <source>
        <dbReference type="Pfam" id="PF00593"/>
    </source>
</evidence>
<evidence type="ECO:0000256" key="5">
    <source>
        <dbReference type="ARBA" id="ARBA00022692"/>
    </source>
</evidence>
<keyword evidence="3 10" id="KW-0813">Transport</keyword>
<dbReference type="InterPro" id="IPR000531">
    <property type="entry name" value="Beta-barrel_TonB"/>
</dbReference>
<evidence type="ECO:0000256" key="12">
    <source>
        <dbReference type="SAM" id="SignalP"/>
    </source>
</evidence>
<protein>
    <submittedName>
        <fullName evidence="15">TonB-dependent siderophore receptor</fullName>
    </submittedName>
</protein>
<feature type="chain" id="PRO_5045878863" evidence="12">
    <location>
        <begin position="21"/>
        <end position="706"/>
    </location>
</feature>
<evidence type="ECO:0000256" key="11">
    <source>
        <dbReference type="RuleBase" id="RU003357"/>
    </source>
</evidence>
<evidence type="ECO:0000256" key="8">
    <source>
        <dbReference type="ARBA" id="ARBA00023170"/>
    </source>
</evidence>
<evidence type="ECO:0000256" key="6">
    <source>
        <dbReference type="ARBA" id="ARBA00023077"/>
    </source>
</evidence>
<evidence type="ECO:0000256" key="4">
    <source>
        <dbReference type="ARBA" id="ARBA00022452"/>
    </source>
</evidence>
<dbReference type="PANTHER" id="PTHR32552:SF90">
    <property type="entry name" value="METAL-PSEUDOPALINE RECEPTOR CNTO"/>
    <property type="match status" value="1"/>
</dbReference>
<feature type="domain" description="TonB-dependent receptor plug" evidence="14">
    <location>
        <begin position="68"/>
        <end position="167"/>
    </location>
</feature>
<dbReference type="PROSITE" id="PS52016">
    <property type="entry name" value="TONB_DEPENDENT_REC_3"/>
    <property type="match status" value="1"/>
</dbReference>
<dbReference type="CDD" id="cd01347">
    <property type="entry name" value="ligand_gated_channel"/>
    <property type="match status" value="1"/>
</dbReference>
<dbReference type="InterPro" id="IPR036942">
    <property type="entry name" value="Beta-barrel_TonB_sf"/>
</dbReference>
<accession>A0ABT3NR01</accession>
<dbReference type="Proteomes" id="UP001526430">
    <property type="component" value="Unassembled WGS sequence"/>
</dbReference>
<dbReference type="PANTHER" id="PTHR32552">
    <property type="entry name" value="FERRICHROME IRON RECEPTOR-RELATED"/>
    <property type="match status" value="1"/>
</dbReference>
<comment type="similarity">
    <text evidence="2 10 11">Belongs to the TonB-dependent receptor family.</text>
</comment>
<evidence type="ECO:0000256" key="2">
    <source>
        <dbReference type="ARBA" id="ARBA00009810"/>
    </source>
</evidence>
<dbReference type="Pfam" id="PF00593">
    <property type="entry name" value="TonB_dep_Rec_b-barrel"/>
    <property type="match status" value="1"/>
</dbReference>
<evidence type="ECO:0000256" key="3">
    <source>
        <dbReference type="ARBA" id="ARBA00022448"/>
    </source>
</evidence>
<keyword evidence="7 10" id="KW-0472">Membrane</keyword>
<comment type="caution">
    <text evidence="15">The sequence shown here is derived from an EMBL/GenBank/DDBJ whole genome shotgun (WGS) entry which is preliminary data.</text>
</comment>
<evidence type="ECO:0000256" key="10">
    <source>
        <dbReference type="PROSITE-ProRule" id="PRU01360"/>
    </source>
</evidence>
<keyword evidence="6 11" id="KW-0798">TonB box</keyword>
<dbReference type="InterPro" id="IPR012910">
    <property type="entry name" value="Plug_dom"/>
</dbReference>
<dbReference type="InterPro" id="IPR010105">
    <property type="entry name" value="TonB_sidphr_rcpt"/>
</dbReference>
<feature type="domain" description="TonB-dependent receptor-like beta-barrel" evidence="13">
    <location>
        <begin position="240"/>
        <end position="675"/>
    </location>
</feature>
<evidence type="ECO:0000256" key="7">
    <source>
        <dbReference type="ARBA" id="ARBA00023136"/>
    </source>
</evidence>
<proteinExistence type="inferred from homology"/>
<keyword evidence="16" id="KW-1185">Reference proteome</keyword>
<dbReference type="Gene3D" id="2.40.170.20">
    <property type="entry name" value="TonB-dependent receptor, beta-barrel domain"/>
    <property type="match status" value="1"/>
</dbReference>
<dbReference type="NCBIfam" id="TIGR01783">
    <property type="entry name" value="TonB-siderophor"/>
    <property type="match status" value="1"/>
</dbReference>
<sequence length="706" mass="77438">MSRVPQPVMLVLLLATDATAQEAMTTLPSIELPALEVRAEALRERGDGPVQGYRATNTLSATRTDTPIREIPQSVSVVPRAVVEDLQATRVEAALDYAGGVARQNDFGGQTLFEYAVRGFTTGEFFRNGFPVNRGYQSNPDSATIERIEVLRGPAALLYGRGDPGGTINLVTRQPTPVPTFGGTFLLGERGTRRAVLESSGPLDPQGRFAHRLIFGTERRESFRDVAPADRQFVAPLFAWRTEPDTTFTLEGEFLQNDQPFDRGIVAVGNRLGAVPRSRFLGEPSDGRFRNRNAMVQGRVEHRLNSDWTLRAGMQYLGGTLTGFSTENNRLLADGRTLLRERRFRDYAWDDYTLQATLEGRFTTGPLRHTLLLGVEHDNFRGKEILLRSNPATAPFSIDILSPRYGGPLPPLTRRTDALERTISTSFFMQDQVAVTDRMRLLAGLRVEHSDQDLRQRATGITTPQERTAVLPRVGVMYDLLPQLSLYGSWARSFRPNRGAGATGSPFAPEQGESFELGTKLDLLEERLSVTAALFHIEKQNVLTADPAGGGFSIAAGAARSRGFDVSVAGEVAPGWRVIGGYAYVDAEVIRDNAIRPGTPLLNIPRHSLSLLGVREFREGPLEGLSLGAGLVHVSSRLGDTGNTAFRLPGHTTVDLLASYQITPRARVNVTVTNLFDTTYYERSFSSVWVSPGAPRTVAASLAIRF</sequence>